<dbReference type="SUPFAM" id="SSF51735">
    <property type="entry name" value="NAD(P)-binding Rossmann-fold domains"/>
    <property type="match status" value="1"/>
</dbReference>
<dbReference type="InterPro" id="IPR055170">
    <property type="entry name" value="GFO_IDH_MocA-like_dom"/>
</dbReference>
<proteinExistence type="predicted"/>
<dbReference type="Gene3D" id="3.40.50.720">
    <property type="entry name" value="NAD(P)-binding Rossmann-like Domain"/>
    <property type="match status" value="1"/>
</dbReference>
<dbReference type="STRING" id="648782.SAMN04488554_2046"/>
<evidence type="ECO:0000259" key="3">
    <source>
        <dbReference type="Pfam" id="PF22725"/>
    </source>
</evidence>
<dbReference type="InterPro" id="IPR036291">
    <property type="entry name" value="NAD(P)-bd_dom_sf"/>
</dbReference>
<dbReference type="EMBL" id="FNTX01000001">
    <property type="protein sequence ID" value="SEE30629.1"/>
    <property type="molecule type" value="Genomic_DNA"/>
</dbReference>
<dbReference type="Gene3D" id="3.30.360.10">
    <property type="entry name" value="Dihydrodipicolinate Reductase, domain 2"/>
    <property type="match status" value="1"/>
</dbReference>
<reference evidence="5" key="1">
    <citation type="submission" date="2016-10" db="EMBL/GenBank/DDBJ databases">
        <authorList>
            <person name="Varghese N."/>
            <person name="Submissions S."/>
        </authorList>
    </citation>
    <scope>NUCLEOTIDE SEQUENCE [LARGE SCALE GENOMIC DNA]</scope>
    <source>
        <strain evidence="5">DSM 21368</strain>
    </source>
</reference>
<accession>A0A1H5HRU5</accession>
<dbReference type="InterPro" id="IPR000683">
    <property type="entry name" value="Gfo/Idh/MocA-like_OxRdtase_N"/>
</dbReference>
<protein>
    <submittedName>
        <fullName evidence="4">Predicted dehydrogenase</fullName>
    </submittedName>
</protein>
<dbReference type="SUPFAM" id="SSF55347">
    <property type="entry name" value="Glyceraldehyde-3-phosphate dehydrogenase-like, C-terminal domain"/>
    <property type="match status" value="1"/>
</dbReference>
<feature type="domain" description="Gfo/Idh/MocA-like oxidoreductase N-terminal" evidence="2">
    <location>
        <begin position="16"/>
        <end position="130"/>
    </location>
</feature>
<gene>
    <name evidence="4" type="ORF">SAMN04488554_2046</name>
</gene>
<keyword evidence="5" id="KW-1185">Reference proteome</keyword>
<dbReference type="InterPro" id="IPR051450">
    <property type="entry name" value="Gfo/Idh/MocA_Oxidoreductases"/>
</dbReference>
<dbReference type="Proteomes" id="UP000199220">
    <property type="component" value="Unassembled WGS sequence"/>
</dbReference>
<evidence type="ECO:0000259" key="2">
    <source>
        <dbReference type="Pfam" id="PF01408"/>
    </source>
</evidence>
<evidence type="ECO:0000313" key="4">
    <source>
        <dbReference type="EMBL" id="SEE30629.1"/>
    </source>
</evidence>
<keyword evidence="1" id="KW-0520">NAD</keyword>
<evidence type="ECO:0000313" key="5">
    <source>
        <dbReference type="Proteomes" id="UP000199220"/>
    </source>
</evidence>
<organism evidence="4 5">
    <name type="scientific">Ruania alba</name>
    <dbReference type="NCBI Taxonomy" id="648782"/>
    <lineage>
        <taxon>Bacteria</taxon>
        <taxon>Bacillati</taxon>
        <taxon>Actinomycetota</taxon>
        <taxon>Actinomycetes</taxon>
        <taxon>Micrococcales</taxon>
        <taxon>Ruaniaceae</taxon>
        <taxon>Ruania</taxon>
    </lineage>
</organism>
<feature type="domain" description="GFO/IDH/MocA-like oxidoreductase" evidence="3">
    <location>
        <begin position="148"/>
        <end position="241"/>
    </location>
</feature>
<dbReference type="PANTHER" id="PTHR43377:SF1">
    <property type="entry name" value="BILIVERDIN REDUCTASE A"/>
    <property type="match status" value="1"/>
</dbReference>
<dbReference type="Pfam" id="PF01408">
    <property type="entry name" value="GFO_IDH_MocA"/>
    <property type="match status" value="1"/>
</dbReference>
<dbReference type="GO" id="GO:0000166">
    <property type="term" value="F:nucleotide binding"/>
    <property type="evidence" value="ECO:0007669"/>
    <property type="project" value="InterPro"/>
</dbReference>
<dbReference type="RefSeq" id="WP_089772809.1">
    <property type="nucleotide sequence ID" value="NZ_FNTX01000001.1"/>
</dbReference>
<dbReference type="OrthoDB" id="9800252at2"/>
<evidence type="ECO:0000256" key="1">
    <source>
        <dbReference type="ARBA" id="ARBA00023027"/>
    </source>
</evidence>
<sequence length="347" mass="36297">MSVTGDPAAPLRLIQVGAGGMGRAWLRTITANADVELVGLVDLDVEVAQAALAETGAGPAPVSTSITELVAATPADAVVNVTVPAAHSPVNREALALGLPVLCEKPMAESVAECLPIIAAADRAEQLLMISQSRRYYSQLAALRAVLDELGPVETARCEFAKAPHFGGFREQMAEPLIVDMAIHQFDLARDLMGADPVSVYCESSNPSWSWFAGNAVATAVFTFDGGATFSYTGTWCGPFPETSWNGVWNLGAASGGVRWDGDHPPTAYGPDGASLPVPEREVPEEIAGSLAEFVTCVRTGTEPATAARRNVVSIAMVEAAVRSSAEGRVVTIAEVMQRAREAVGAH</sequence>
<dbReference type="AlphaFoldDB" id="A0A1H5HRU5"/>
<dbReference type="Pfam" id="PF22725">
    <property type="entry name" value="GFO_IDH_MocA_C3"/>
    <property type="match status" value="1"/>
</dbReference>
<name>A0A1H5HRU5_9MICO</name>
<dbReference type="PANTHER" id="PTHR43377">
    <property type="entry name" value="BILIVERDIN REDUCTASE A"/>
    <property type="match status" value="1"/>
</dbReference>